<feature type="transmembrane region" description="Helical" evidence="3">
    <location>
        <begin position="380"/>
        <end position="398"/>
    </location>
</feature>
<feature type="domain" description="YVC1 N-terminal linker helical" evidence="4">
    <location>
        <begin position="41"/>
        <end position="228"/>
    </location>
</feature>
<evidence type="ECO:0000256" key="2">
    <source>
        <dbReference type="SAM" id="MobiDB-lite"/>
    </source>
</evidence>
<keyword evidence="7" id="KW-1185">Reference proteome</keyword>
<keyword evidence="3" id="KW-0812">Transmembrane</keyword>
<evidence type="ECO:0000256" key="3">
    <source>
        <dbReference type="SAM" id="Phobius"/>
    </source>
</evidence>
<feature type="transmembrane region" description="Helical" evidence="3">
    <location>
        <begin position="237"/>
        <end position="257"/>
    </location>
</feature>
<organism evidence="6 7">
    <name type="scientific">Aspergillus versicolor CBS 583.65</name>
    <dbReference type="NCBI Taxonomy" id="1036611"/>
    <lineage>
        <taxon>Eukaryota</taxon>
        <taxon>Fungi</taxon>
        <taxon>Dikarya</taxon>
        <taxon>Ascomycota</taxon>
        <taxon>Pezizomycotina</taxon>
        <taxon>Eurotiomycetes</taxon>
        <taxon>Eurotiomycetidae</taxon>
        <taxon>Eurotiales</taxon>
        <taxon>Aspergillaceae</taxon>
        <taxon>Aspergillus</taxon>
        <taxon>Aspergillus subgen. Nidulantes</taxon>
    </lineage>
</organism>
<dbReference type="STRING" id="1036611.A0A1L9PEC8"/>
<proteinExistence type="predicted"/>
<dbReference type="VEuPathDB" id="FungiDB:ASPVEDRAFT_51185"/>
<dbReference type="InterPro" id="IPR052971">
    <property type="entry name" value="TRP_calcium_channel"/>
</dbReference>
<evidence type="ECO:0000256" key="1">
    <source>
        <dbReference type="SAM" id="Coils"/>
    </source>
</evidence>
<evidence type="ECO:0000259" key="5">
    <source>
        <dbReference type="Pfam" id="PF23317"/>
    </source>
</evidence>
<reference evidence="7" key="1">
    <citation type="journal article" date="2017" name="Genome Biol.">
        <title>Comparative genomics reveals high biological diversity and specific adaptations in the industrially and medically important fungal genus Aspergillus.</title>
        <authorList>
            <person name="de Vries R.P."/>
            <person name="Riley R."/>
            <person name="Wiebenga A."/>
            <person name="Aguilar-Osorio G."/>
            <person name="Amillis S."/>
            <person name="Uchima C.A."/>
            <person name="Anderluh G."/>
            <person name="Asadollahi M."/>
            <person name="Askin M."/>
            <person name="Barry K."/>
            <person name="Battaglia E."/>
            <person name="Bayram O."/>
            <person name="Benocci T."/>
            <person name="Braus-Stromeyer S.A."/>
            <person name="Caldana C."/>
            <person name="Canovas D."/>
            <person name="Cerqueira G.C."/>
            <person name="Chen F."/>
            <person name="Chen W."/>
            <person name="Choi C."/>
            <person name="Clum A."/>
            <person name="Dos Santos R.A."/>
            <person name="Damasio A.R."/>
            <person name="Diallinas G."/>
            <person name="Emri T."/>
            <person name="Fekete E."/>
            <person name="Flipphi M."/>
            <person name="Freyberg S."/>
            <person name="Gallo A."/>
            <person name="Gournas C."/>
            <person name="Habgood R."/>
            <person name="Hainaut M."/>
            <person name="Harispe M.L."/>
            <person name="Henrissat B."/>
            <person name="Hilden K.S."/>
            <person name="Hope R."/>
            <person name="Hossain A."/>
            <person name="Karabika E."/>
            <person name="Karaffa L."/>
            <person name="Karanyi Z."/>
            <person name="Krasevec N."/>
            <person name="Kuo A."/>
            <person name="Kusch H."/>
            <person name="LaButti K."/>
            <person name="Lagendijk E.L."/>
            <person name="Lapidus A."/>
            <person name="Levasseur A."/>
            <person name="Lindquist E."/>
            <person name="Lipzen A."/>
            <person name="Logrieco A.F."/>
            <person name="MacCabe A."/>
            <person name="Maekelae M.R."/>
            <person name="Malavazi I."/>
            <person name="Melin P."/>
            <person name="Meyer V."/>
            <person name="Mielnichuk N."/>
            <person name="Miskei M."/>
            <person name="Molnar A.P."/>
            <person name="Mule G."/>
            <person name="Ngan C.Y."/>
            <person name="Orejas M."/>
            <person name="Orosz E."/>
            <person name="Ouedraogo J.P."/>
            <person name="Overkamp K.M."/>
            <person name="Park H.-S."/>
            <person name="Perrone G."/>
            <person name="Piumi F."/>
            <person name="Punt P.J."/>
            <person name="Ram A.F."/>
            <person name="Ramon A."/>
            <person name="Rauscher S."/>
            <person name="Record E."/>
            <person name="Riano-Pachon D.M."/>
            <person name="Robert V."/>
            <person name="Roehrig J."/>
            <person name="Ruller R."/>
            <person name="Salamov A."/>
            <person name="Salih N.S."/>
            <person name="Samson R.A."/>
            <person name="Sandor E."/>
            <person name="Sanguinetti M."/>
            <person name="Schuetze T."/>
            <person name="Sepcic K."/>
            <person name="Shelest E."/>
            <person name="Sherlock G."/>
            <person name="Sophianopoulou V."/>
            <person name="Squina F.M."/>
            <person name="Sun H."/>
            <person name="Susca A."/>
            <person name="Todd R.B."/>
            <person name="Tsang A."/>
            <person name="Unkles S.E."/>
            <person name="van de Wiele N."/>
            <person name="van Rossen-Uffink D."/>
            <person name="Oliveira J.V."/>
            <person name="Vesth T.C."/>
            <person name="Visser J."/>
            <person name="Yu J.-H."/>
            <person name="Zhou M."/>
            <person name="Andersen M.R."/>
            <person name="Archer D.B."/>
            <person name="Baker S.E."/>
            <person name="Benoit I."/>
            <person name="Brakhage A.A."/>
            <person name="Braus G.H."/>
            <person name="Fischer R."/>
            <person name="Frisvad J.C."/>
            <person name="Goldman G.H."/>
            <person name="Houbraken J."/>
            <person name="Oakley B."/>
            <person name="Pocsi I."/>
            <person name="Scazzocchio C."/>
            <person name="Seiboth B."/>
            <person name="vanKuyk P.A."/>
            <person name="Wortman J."/>
            <person name="Dyer P.S."/>
            <person name="Grigoriev I.V."/>
        </authorList>
    </citation>
    <scope>NUCLEOTIDE SEQUENCE [LARGE SCALE GENOMIC DNA]</scope>
    <source>
        <strain evidence="7">CBS 583.65</strain>
    </source>
</reference>
<evidence type="ECO:0000313" key="7">
    <source>
        <dbReference type="Proteomes" id="UP000184073"/>
    </source>
</evidence>
<feature type="transmembrane region" description="Helical" evidence="3">
    <location>
        <begin position="299"/>
        <end position="321"/>
    </location>
</feature>
<dbReference type="Proteomes" id="UP000184073">
    <property type="component" value="Unassembled WGS sequence"/>
</dbReference>
<keyword evidence="3" id="KW-0472">Membrane</keyword>
<dbReference type="PANTHER" id="PTHR35859">
    <property type="entry name" value="NONSELECTIVE CATION CHANNEL PROTEIN"/>
    <property type="match status" value="1"/>
</dbReference>
<accession>A0A1L9PEC8</accession>
<gene>
    <name evidence="6" type="ORF">ASPVEDRAFT_51185</name>
</gene>
<keyword evidence="3" id="KW-1133">Transmembrane helix</keyword>
<evidence type="ECO:0008006" key="8">
    <source>
        <dbReference type="Google" id="ProtNLM"/>
    </source>
</evidence>
<sequence>MGWRDIFASDATQFRQDIQRHRLLPTHEGDEVPTDHPAKEVTRLALRLKYQLEQVIPCELDEDSVTNPNSRIITHDVVQTAMQAGGDDLRTCVPFCLLVCLRWFKHQASQELWDADLHELRATACEVIAKRICSLLTIISIESEEDQNHLLVHILLKRYSIFQDGEETAPANVIERAVDLHALRVIGSSGYQKCIKYLWNGWLCQQEGNPTNFVPYQDRDSTEFSVHFHPDRMRAPIYQSACQILFSLVYLALYTQIINTVNPTGDLDVVEGILYIMTLAFISDEATKLWKIGRSYFDFWNAFNSTLYSILAVSFFLRVAALAHSPSAGDEKRQELNQLSYNFLAFAGPMFWMRMMLYLDTFRFFGAMFVVLRVMMKESLIFFALLFVVLVGFFQAFTGMAQVDDGPLGTKSIIIAMANSIMQSPEFGMFEDFAFPFGIILYYFYTFIILTILLNILIALYNSAYEAISGNAIDEYMAMFAQKTMQFVRAPDENVFIPPFNIVEILFLIIPFEWWLPSPSYAKLNDIVMGIIYSPLLLVIGFLEVREARRIRHNRRRGEEDDDSVEEWEHIAEQVDFEIDDTWKQRVRESSPNVHLDKSSVEIAQLREEIQSLTELVRQLAEEKMGGSSSFGGGGNVGETRSDAD</sequence>
<dbReference type="InterPro" id="IPR056337">
    <property type="entry name" value="LHD_YVC1"/>
</dbReference>
<dbReference type="AlphaFoldDB" id="A0A1L9PEC8"/>
<feature type="domain" description="Calcium channel YVC1-like C-terminal transmembrane" evidence="5">
    <location>
        <begin position="261"/>
        <end position="541"/>
    </location>
</feature>
<feature type="transmembrane region" description="Helical" evidence="3">
    <location>
        <begin position="495"/>
        <end position="515"/>
    </location>
</feature>
<dbReference type="Pfam" id="PF23190">
    <property type="entry name" value="LHD_TRPY1"/>
    <property type="match status" value="1"/>
</dbReference>
<dbReference type="Pfam" id="PF23317">
    <property type="entry name" value="YVC1_C"/>
    <property type="match status" value="1"/>
</dbReference>
<evidence type="ECO:0000313" key="6">
    <source>
        <dbReference type="EMBL" id="OJI99886.1"/>
    </source>
</evidence>
<keyword evidence="1" id="KW-0175">Coiled coil</keyword>
<evidence type="ECO:0000259" key="4">
    <source>
        <dbReference type="Pfam" id="PF23190"/>
    </source>
</evidence>
<dbReference type="OrthoDB" id="301415at2759"/>
<dbReference type="InterPro" id="IPR056336">
    <property type="entry name" value="YVC1_C"/>
</dbReference>
<protein>
    <recommendedName>
        <fullName evidence="8">Polycystin cation channel PKD1/PKD2 domain-containing protein</fullName>
    </recommendedName>
</protein>
<dbReference type="EMBL" id="KV878127">
    <property type="protein sequence ID" value="OJI99886.1"/>
    <property type="molecule type" value="Genomic_DNA"/>
</dbReference>
<feature type="region of interest" description="Disordered" evidence="2">
    <location>
        <begin position="623"/>
        <end position="645"/>
    </location>
</feature>
<dbReference type="PANTHER" id="PTHR35859:SF1">
    <property type="entry name" value="NONSELECTIVE CATION CHANNEL PROTEIN"/>
    <property type="match status" value="1"/>
</dbReference>
<feature type="transmembrane region" description="Helical" evidence="3">
    <location>
        <begin position="527"/>
        <end position="545"/>
    </location>
</feature>
<dbReference type="RefSeq" id="XP_040665649.1">
    <property type="nucleotide sequence ID" value="XM_040814432.1"/>
</dbReference>
<dbReference type="GeneID" id="63729943"/>
<feature type="coiled-coil region" evidence="1">
    <location>
        <begin position="596"/>
        <end position="623"/>
    </location>
</feature>
<feature type="transmembrane region" description="Helical" evidence="3">
    <location>
        <begin position="439"/>
        <end position="461"/>
    </location>
</feature>
<name>A0A1L9PEC8_ASPVE</name>